<organism evidence="1 2">
    <name type="scientific">Roseateles oligotrophus</name>
    <dbReference type="NCBI Taxonomy" id="1769250"/>
    <lineage>
        <taxon>Bacteria</taxon>
        <taxon>Pseudomonadati</taxon>
        <taxon>Pseudomonadota</taxon>
        <taxon>Betaproteobacteria</taxon>
        <taxon>Burkholderiales</taxon>
        <taxon>Sphaerotilaceae</taxon>
        <taxon>Roseateles</taxon>
    </lineage>
</organism>
<feature type="non-terminal residue" evidence="1">
    <location>
        <position position="34"/>
    </location>
</feature>
<accession>A0A840LDG9</accession>
<dbReference type="AlphaFoldDB" id="A0A840LDG9"/>
<evidence type="ECO:0000313" key="1">
    <source>
        <dbReference type="EMBL" id="MBB4846216.1"/>
    </source>
</evidence>
<keyword evidence="2" id="KW-1185">Reference proteome</keyword>
<dbReference type="EMBL" id="JACHLP010000016">
    <property type="protein sequence ID" value="MBB4846216.1"/>
    <property type="molecule type" value="Genomic_DNA"/>
</dbReference>
<evidence type="ECO:0000313" key="2">
    <source>
        <dbReference type="Proteomes" id="UP000562027"/>
    </source>
</evidence>
<dbReference type="Proteomes" id="UP000562027">
    <property type="component" value="Unassembled WGS sequence"/>
</dbReference>
<proteinExistence type="predicted"/>
<name>A0A840LDG9_9BURK</name>
<comment type="caution">
    <text evidence="1">The sequence shown here is derived from an EMBL/GenBank/DDBJ whole genome shotgun (WGS) entry which is preliminary data.</text>
</comment>
<protein>
    <submittedName>
        <fullName evidence="1">Uncharacterized protein</fullName>
    </submittedName>
</protein>
<sequence>MPRKTKTTATAEQAAKPQFQIPAELLDQLVTGPM</sequence>
<reference evidence="1 2" key="1">
    <citation type="submission" date="2020-08" db="EMBL/GenBank/DDBJ databases">
        <title>Functional genomics of gut bacteria from endangered species of beetles.</title>
        <authorList>
            <person name="Carlos-Shanley C."/>
        </authorList>
    </citation>
    <scope>NUCLEOTIDE SEQUENCE [LARGE SCALE GENOMIC DNA]</scope>
    <source>
        <strain evidence="1 2">S00239</strain>
    </source>
</reference>
<gene>
    <name evidence="1" type="ORF">HNP55_004770</name>
</gene>